<dbReference type="InterPro" id="IPR011014">
    <property type="entry name" value="MscS_channel_TM-2"/>
</dbReference>
<dbReference type="EMBL" id="CP000733">
    <property type="protein sequence ID" value="ABS76952.1"/>
    <property type="molecule type" value="Genomic_DNA"/>
</dbReference>
<dbReference type="InterPro" id="IPR010920">
    <property type="entry name" value="LSM_dom_sf"/>
</dbReference>
<organism evidence="12 13">
    <name type="scientific">Coxiella burnetii (strain Dugway 5J108-111)</name>
    <dbReference type="NCBI Taxonomy" id="434922"/>
    <lineage>
        <taxon>Bacteria</taxon>
        <taxon>Pseudomonadati</taxon>
        <taxon>Pseudomonadota</taxon>
        <taxon>Gammaproteobacteria</taxon>
        <taxon>Legionellales</taxon>
        <taxon>Coxiellaceae</taxon>
        <taxon>Coxiella</taxon>
    </lineage>
</organism>
<evidence type="ECO:0000256" key="4">
    <source>
        <dbReference type="ARBA" id="ARBA00022692"/>
    </source>
</evidence>
<dbReference type="InterPro" id="IPR045042">
    <property type="entry name" value="YnaI-like"/>
</dbReference>
<dbReference type="InterPro" id="IPR049142">
    <property type="entry name" value="MS_channel_1st"/>
</dbReference>
<dbReference type="Gene3D" id="1.10.287.1260">
    <property type="match status" value="1"/>
</dbReference>
<dbReference type="Pfam" id="PF00924">
    <property type="entry name" value="MS_channel_2nd"/>
    <property type="match status" value="1"/>
</dbReference>
<feature type="transmembrane region" description="Helical" evidence="8">
    <location>
        <begin position="132"/>
        <end position="153"/>
    </location>
</feature>
<sequence length="383" mass="43691">MSPLLNTHNSIIKIVLLLIIGSIASLLEWLLYRRLLPRFQRRQRVWLQAFLQALHQPLQVYIWVIILSFVASILATLFSFNGGFTDALSSTRLIFTLVVIFWFAMRFIRYLEDGMTHQARQKVGKVSDETSVHAIAQLTRVVIIAFVLLMLLQTIGIKISALLAFGGVGVAVIGFAAKDTLGNFFGGMMIYWDRPFSVGDWIRSPDRQIEGTVENIGWRLTRIRTFDKRPLYVPNGILSNVAVENPSRMTNRRLKIIVGVRYSDASKIMDLAKAIEEMLRNDPEIDVTQTLFVNLFEFAPSSLNMMVYTFTKTTEWVKFQAIQQKIMLKIINIITTYGAECAFPTQTIHVPEGLLVKKEKGENDNEYADRGNEKERRGSDDFT</sequence>
<dbReference type="AlphaFoldDB" id="A9KE23"/>
<comment type="similarity">
    <text evidence="2">Belongs to the MscS (TC 1.A.23) family.</text>
</comment>
<dbReference type="Gene3D" id="2.30.30.60">
    <property type="match status" value="1"/>
</dbReference>
<evidence type="ECO:0000256" key="1">
    <source>
        <dbReference type="ARBA" id="ARBA00004651"/>
    </source>
</evidence>
<feature type="domain" description="Mechanosensitive ion channel MscS" evidence="9">
    <location>
        <begin position="179"/>
        <end position="248"/>
    </location>
</feature>
<feature type="domain" description="Mechanosensitive ion channel MscS C-terminal" evidence="10">
    <location>
        <begin position="255"/>
        <end position="340"/>
    </location>
</feature>
<feature type="transmembrane region" description="Helical" evidence="8">
    <location>
        <begin position="12"/>
        <end position="32"/>
    </location>
</feature>
<keyword evidence="5 8" id="KW-1133">Transmembrane helix</keyword>
<reference evidence="12 13" key="1">
    <citation type="journal article" date="2009" name="Infect. Immun.">
        <title>Comparative genomics reveal extensive transposon-mediated genomic plasticity and diversity among potential effector proteins within the genus Coxiella.</title>
        <authorList>
            <person name="Beare P.A."/>
            <person name="Unsworth N."/>
            <person name="Andoh M."/>
            <person name="Voth D.E."/>
            <person name="Omsland A."/>
            <person name="Gilk S.D."/>
            <person name="Williams K.P."/>
            <person name="Sobral B.W."/>
            <person name="Kupko J.J.III."/>
            <person name="Porcella S.F."/>
            <person name="Samuel J.E."/>
            <person name="Heinzen R.A."/>
        </authorList>
    </citation>
    <scope>NUCLEOTIDE SEQUENCE [LARGE SCALE GENOMIC DNA]</scope>
    <source>
        <strain evidence="12 13">Dugway 5J108-111</strain>
    </source>
</reference>
<proteinExistence type="inferred from homology"/>
<evidence type="ECO:0000256" key="2">
    <source>
        <dbReference type="ARBA" id="ARBA00008017"/>
    </source>
</evidence>
<evidence type="ECO:0000256" key="5">
    <source>
        <dbReference type="ARBA" id="ARBA00022989"/>
    </source>
</evidence>
<dbReference type="InterPro" id="IPR011066">
    <property type="entry name" value="MscS_channel_C_sf"/>
</dbReference>
<dbReference type="InterPro" id="IPR049278">
    <property type="entry name" value="MS_channel_C"/>
</dbReference>
<keyword evidence="3" id="KW-1003">Cell membrane</keyword>
<dbReference type="PROSITE" id="PS01246">
    <property type="entry name" value="UPF0003"/>
    <property type="match status" value="1"/>
</dbReference>
<evidence type="ECO:0000259" key="10">
    <source>
        <dbReference type="Pfam" id="PF21082"/>
    </source>
</evidence>
<feature type="region of interest" description="Disordered" evidence="7">
    <location>
        <begin position="361"/>
        <end position="383"/>
    </location>
</feature>
<dbReference type="PANTHER" id="PTHR43634:SF2">
    <property type="entry name" value="LOW CONDUCTANCE MECHANOSENSITIVE CHANNEL YNAI"/>
    <property type="match status" value="1"/>
</dbReference>
<dbReference type="KEGG" id="cbd:CBUD_1177"/>
<dbReference type="Proteomes" id="UP000008555">
    <property type="component" value="Chromosome"/>
</dbReference>
<evidence type="ECO:0000256" key="7">
    <source>
        <dbReference type="SAM" id="MobiDB-lite"/>
    </source>
</evidence>
<evidence type="ECO:0000313" key="13">
    <source>
        <dbReference type="Proteomes" id="UP000008555"/>
    </source>
</evidence>
<keyword evidence="4 8" id="KW-0812">Transmembrane</keyword>
<dbReference type="InterPro" id="IPR006686">
    <property type="entry name" value="MscS_channel_CS"/>
</dbReference>
<comment type="subcellular location">
    <subcellularLocation>
        <location evidence="1">Cell membrane</location>
        <topology evidence="1">Multi-pass membrane protein</topology>
    </subcellularLocation>
</comment>
<dbReference type="InterPro" id="IPR006685">
    <property type="entry name" value="MscS_channel_2nd"/>
</dbReference>
<dbReference type="Pfam" id="PF21088">
    <property type="entry name" value="MS_channel_1st"/>
    <property type="match status" value="1"/>
</dbReference>
<accession>A9KE23</accession>
<dbReference type="PANTHER" id="PTHR43634">
    <property type="entry name" value="OW CONDUCTANCE MECHANOSENSITIVE CHANNEL"/>
    <property type="match status" value="1"/>
</dbReference>
<evidence type="ECO:0000259" key="9">
    <source>
        <dbReference type="Pfam" id="PF00924"/>
    </source>
</evidence>
<feature type="transmembrane region" description="Helical" evidence="8">
    <location>
        <begin position="60"/>
        <end position="80"/>
    </location>
</feature>
<evidence type="ECO:0000313" key="12">
    <source>
        <dbReference type="EMBL" id="ABS76952.1"/>
    </source>
</evidence>
<name>A9KE23_COXBN</name>
<dbReference type="SUPFAM" id="SSF82861">
    <property type="entry name" value="Mechanosensitive channel protein MscS (YggB), transmembrane region"/>
    <property type="match status" value="1"/>
</dbReference>
<dbReference type="GO" id="GO:0008381">
    <property type="term" value="F:mechanosensitive monoatomic ion channel activity"/>
    <property type="evidence" value="ECO:0007669"/>
    <property type="project" value="UniProtKB-ARBA"/>
</dbReference>
<dbReference type="InterPro" id="IPR023408">
    <property type="entry name" value="MscS_beta-dom_sf"/>
</dbReference>
<dbReference type="SUPFAM" id="SSF50182">
    <property type="entry name" value="Sm-like ribonucleoproteins"/>
    <property type="match status" value="1"/>
</dbReference>
<dbReference type="SUPFAM" id="SSF82689">
    <property type="entry name" value="Mechanosensitive channel protein MscS (YggB), C-terminal domain"/>
    <property type="match status" value="1"/>
</dbReference>
<evidence type="ECO:0000259" key="11">
    <source>
        <dbReference type="Pfam" id="PF21088"/>
    </source>
</evidence>
<gene>
    <name evidence="12" type="ordered locus">CBUD_1177</name>
</gene>
<evidence type="ECO:0000256" key="8">
    <source>
        <dbReference type="SAM" id="Phobius"/>
    </source>
</evidence>
<dbReference type="Pfam" id="PF21082">
    <property type="entry name" value="MS_channel_3rd"/>
    <property type="match status" value="1"/>
</dbReference>
<evidence type="ECO:0000256" key="6">
    <source>
        <dbReference type="ARBA" id="ARBA00023136"/>
    </source>
</evidence>
<evidence type="ECO:0000256" key="3">
    <source>
        <dbReference type="ARBA" id="ARBA00022475"/>
    </source>
</evidence>
<dbReference type="RefSeq" id="WP_005768303.1">
    <property type="nucleotide sequence ID" value="NC_009727.1"/>
</dbReference>
<keyword evidence="6 8" id="KW-0472">Membrane</keyword>
<feature type="transmembrane region" description="Helical" evidence="8">
    <location>
        <begin position="92"/>
        <end position="111"/>
    </location>
</feature>
<dbReference type="GO" id="GO:0005886">
    <property type="term" value="C:plasma membrane"/>
    <property type="evidence" value="ECO:0007669"/>
    <property type="project" value="UniProtKB-SubCell"/>
</dbReference>
<dbReference type="HOGENOM" id="CLU_037945_0_0_6"/>
<dbReference type="Gene3D" id="3.30.70.100">
    <property type="match status" value="1"/>
</dbReference>
<protein>
    <submittedName>
        <fullName evidence="12">Mechanosensitive ion channel</fullName>
    </submittedName>
</protein>
<feature type="domain" description="Mechanosensitive ion channel transmembrane helices 2/3" evidence="11">
    <location>
        <begin position="138"/>
        <end position="178"/>
    </location>
</feature>